<dbReference type="InterPro" id="IPR011251">
    <property type="entry name" value="Luciferase-like_dom"/>
</dbReference>
<evidence type="ECO:0000313" key="7">
    <source>
        <dbReference type="Proteomes" id="UP001304125"/>
    </source>
</evidence>
<dbReference type="GO" id="GO:0046306">
    <property type="term" value="P:alkanesulfonate catabolic process"/>
    <property type="evidence" value="ECO:0007669"/>
    <property type="project" value="TreeGrafter"/>
</dbReference>
<dbReference type="PANTHER" id="PTHR42847">
    <property type="entry name" value="ALKANESULFONATE MONOOXYGENASE"/>
    <property type="match status" value="1"/>
</dbReference>
<reference evidence="6 7" key="1">
    <citation type="submission" date="2023-09" db="EMBL/GenBank/DDBJ databases">
        <title>Demequina sp. a novel bacteria isolated from Capsicum annuum.</title>
        <authorList>
            <person name="Humaira Z."/>
            <person name="Lee J."/>
            <person name="Cho D."/>
        </authorList>
    </citation>
    <scope>NUCLEOTIDE SEQUENCE [LARGE SCALE GENOMIC DNA]</scope>
    <source>
        <strain evidence="6 7">OYTSA14</strain>
    </source>
</reference>
<dbReference type="InterPro" id="IPR019921">
    <property type="entry name" value="Lucif-like_OxRdtase_Rv2161c"/>
</dbReference>
<feature type="domain" description="Luciferase-like" evidence="5">
    <location>
        <begin position="11"/>
        <end position="250"/>
    </location>
</feature>
<dbReference type="SUPFAM" id="SSF51679">
    <property type="entry name" value="Bacterial luciferase-like"/>
    <property type="match status" value="1"/>
</dbReference>
<name>A0AA96F6P3_9MICO</name>
<dbReference type="EMBL" id="CP134879">
    <property type="protein sequence ID" value="WNM24502.1"/>
    <property type="molecule type" value="Genomic_DNA"/>
</dbReference>
<dbReference type="RefSeq" id="WP_313498333.1">
    <property type="nucleotide sequence ID" value="NZ_CP134879.1"/>
</dbReference>
<evidence type="ECO:0000256" key="2">
    <source>
        <dbReference type="ARBA" id="ARBA00022643"/>
    </source>
</evidence>
<evidence type="ECO:0000256" key="1">
    <source>
        <dbReference type="ARBA" id="ARBA00022630"/>
    </source>
</evidence>
<dbReference type="NCBIfam" id="TIGR03619">
    <property type="entry name" value="F420_Rv2161c"/>
    <property type="match status" value="1"/>
</dbReference>
<dbReference type="EC" id="1.-.-.-" evidence="6"/>
<organism evidence="6 7">
    <name type="scientific">Demequina capsici</name>
    <dbReference type="NCBI Taxonomy" id="3075620"/>
    <lineage>
        <taxon>Bacteria</taxon>
        <taxon>Bacillati</taxon>
        <taxon>Actinomycetota</taxon>
        <taxon>Actinomycetes</taxon>
        <taxon>Micrococcales</taxon>
        <taxon>Demequinaceae</taxon>
        <taxon>Demequina</taxon>
    </lineage>
</organism>
<proteinExistence type="predicted"/>
<dbReference type="Proteomes" id="UP001304125">
    <property type="component" value="Chromosome"/>
</dbReference>
<evidence type="ECO:0000259" key="5">
    <source>
        <dbReference type="Pfam" id="PF00296"/>
    </source>
</evidence>
<keyword evidence="1" id="KW-0285">Flavoprotein</keyword>
<dbReference type="GO" id="GO:0008726">
    <property type="term" value="F:alkanesulfonate monooxygenase activity"/>
    <property type="evidence" value="ECO:0007669"/>
    <property type="project" value="TreeGrafter"/>
</dbReference>
<keyword evidence="7" id="KW-1185">Reference proteome</keyword>
<dbReference type="InterPro" id="IPR050172">
    <property type="entry name" value="SsuD_RutA_monooxygenase"/>
</dbReference>
<evidence type="ECO:0000256" key="4">
    <source>
        <dbReference type="ARBA" id="ARBA00023033"/>
    </source>
</evidence>
<evidence type="ECO:0000256" key="3">
    <source>
        <dbReference type="ARBA" id="ARBA00023002"/>
    </source>
</evidence>
<dbReference type="Gene3D" id="3.20.20.30">
    <property type="entry name" value="Luciferase-like domain"/>
    <property type="match status" value="1"/>
</dbReference>
<dbReference type="AlphaFoldDB" id="A0AA96F6P3"/>
<protein>
    <submittedName>
        <fullName evidence="6">TIGR03619 family F420-dependent LLM class oxidoreductase</fullName>
        <ecNumber evidence="6">1.-.-.-</ecNumber>
    </submittedName>
</protein>
<dbReference type="Pfam" id="PF00296">
    <property type="entry name" value="Bac_luciferase"/>
    <property type="match status" value="1"/>
</dbReference>
<evidence type="ECO:0000313" key="6">
    <source>
        <dbReference type="EMBL" id="WNM24502.1"/>
    </source>
</evidence>
<keyword evidence="3 6" id="KW-0560">Oxidoreductase</keyword>
<gene>
    <name evidence="6" type="ORF">RN606_14245</name>
</gene>
<keyword evidence="4" id="KW-0503">Monooxygenase</keyword>
<keyword evidence="2" id="KW-0288">FMN</keyword>
<accession>A0AA96F6P3</accession>
<dbReference type="PANTHER" id="PTHR42847:SF4">
    <property type="entry name" value="ALKANESULFONATE MONOOXYGENASE-RELATED"/>
    <property type="match status" value="1"/>
</dbReference>
<dbReference type="InterPro" id="IPR036661">
    <property type="entry name" value="Luciferase-like_sf"/>
</dbReference>
<sequence>MIIGARLPHTGPQASGRAVVQAAIDLEAAGLESLWVSDHIAQPHVIESAYPFEADGVARWSTQHPDLEALVTLAMVASVTRDVRLGTAILLAPLRQPVLAAKQIATIASAAPGRVAIGIGAGWLAEEFAALGIPYERRGRRTEEWMTVVRQCWTGSAGPFDGEFYTLPGPIVALPAPDPMVPLYTGGHSPAALRRAGRCADGWVGQQSLDQLDPSALAGEIAVIRGAAAAADRDPAAIHVVLRLVGSAGAQRRTVAALPALAAAGVDEVILDTPREPASSGQEIAAYREAVA</sequence>